<dbReference type="AlphaFoldDB" id="A0A5E4PVL4"/>
<proteinExistence type="predicted"/>
<sequence length="193" mass="20665">MTFGCCVAAPALLARSPAGGTTLPSLLCACSCWHPDWPALPHSEHAGVMMPLLRIFNEAGANISHMLIADTPISSRTFLDERSKADLEDVNTPNANYYWTILTAQIDKVSERVLVVAGGSRGGARGEARALLAWLVPPELALPPVHVAEPLAERVARRARERVDAVEMSEPPPEHAVRALCESPAHTLVLGAP</sequence>
<dbReference type="EMBL" id="FZQP02000471">
    <property type="protein sequence ID" value="VVC89187.1"/>
    <property type="molecule type" value="Genomic_DNA"/>
</dbReference>
<name>A0A5E4PVL4_9NEOP</name>
<evidence type="ECO:0000313" key="1">
    <source>
        <dbReference type="EMBL" id="VVC89187.1"/>
    </source>
</evidence>
<evidence type="ECO:0000313" key="2">
    <source>
        <dbReference type="Proteomes" id="UP000324832"/>
    </source>
</evidence>
<protein>
    <submittedName>
        <fullName evidence="1">Uncharacterized protein</fullName>
    </submittedName>
</protein>
<accession>A0A5E4PVL4</accession>
<reference evidence="1 2" key="1">
    <citation type="submission" date="2017-07" db="EMBL/GenBank/DDBJ databases">
        <authorList>
            <person name="Talla V."/>
            <person name="Backstrom N."/>
        </authorList>
    </citation>
    <scope>NUCLEOTIDE SEQUENCE [LARGE SCALE GENOMIC DNA]</scope>
</reference>
<dbReference type="Proteomes" id="UP000324832">
    <property type="component" value="Unassembled WGS sequence"/>
</dbReference>
<gene>
    <name evidence="1" type="ORF">LSINAPIS_LOCUS2375</name>
</gene>
<feature type="non-terminal residue" evidence="1">
    <location>
        <position position="193"/>
    </location>
</feature>
<organism evidence="1 2">
    <name type="scientific">Leptidea sinapis</name>
    <dbReference type="NCBI Taxonomy" id="189913"/>
    <lineage>
        <taxon>Eukaryota</taxon>
        <taxon>Metazoa</taxon>
        <taxon>Ecdysozoa</taxon>
        <taxon>Arthropoda</taxon>
        <taxon>Hexapoda</taxon>
        <taxon>Insecta</taxon>
        <taxon>Pterygota</taxon>
        <taxon>Neoptera</taxon>
        <taxon>Endopterygota</taxon>
        <taxon>Lepidoptera</taxon>
        <taxon>Glossata</taxon>
        <taxon>Ditrysia</taxon>
        <taxon>Papilionoidea</taxon>
        <taxon>Pieridae</taxon>
        <taxon>Dismorphiinae</taxon>
        <taxon>Leptidea</taxon>
    </lineage>
</organism>
<keyword evidence="2" id="KW-1185">Reference proteome</keyword>